<dbReference type="EMBL" id="CP111016">
    <property type="protein sequence ID" value="WAR06407.1"/>
    <property type="molecule type" value="Genomic_DNA"/>
</dbReference>
<sequence>MKDHFAKEIIKTKQQENYFKTATCCFICKKSTKNKTMGSYTEGLRTINVNRSVRLTTKIPEVFHSLSGYDSHFLMQAIGKIMKNMKETIKSKIELFLNRTCYVGMSILELSKYLIHSFCYKIIPKDAYKDLHADKHLFDNSDYPHDSKYHSIDNRKVIGKMKDDALL</sequence>
<reference evidence="1" key="1">
    <citation type="submission" date="2022-11" db="EMBL/GenBank/DDBJ databases">
        <title>Centuries of genome instability and evolution in soft-shell clam transmissible cancer (bioRxiv).</title>
        <authorList>
            <person name="Hart S.F.M."/>
            <person name="Yonemitsu M.A."/>
            <person name="Giersch R.M."/>
            <person name="Beal B.F."/>
            <person name="Arriagada G."/>
            <person name="Davis B.W."/>
            <person name="Ostrander E.A."/>
            <person name="Goff S.P."/>
            <person name="Metzger M.J."/>
        </authorList>
    </citation>
    <scope>NUCLEOTIDE SEQUENCE</scope>
    <source>
        <strain evidence="1">MELC-2E11</strain>
        <tissue evidence="1">Siphon/mantle</tissue>
    </source>
</reference>
<dbReference type="Proteomes" id="UP001164746">
    <property type="component" value="Chromosome 5"/>
</dbReference>
<gene>
    <name evidence="1" type="ORF">MAR_021776</name>
</gene>
<evidence type="ECO:0000313" key="1">
    <source>
        <dbReference type="EMBL" id="WAR06407.1"/>
    </source>
</evidence>
<accession>A0ABY7EBT9</accession>
<proteinExistence type="predicted"/>
<name>A0ABY7EBT9_MYAAR</name>
<organism evidence="1 2">
    <name type="scientific">Mya arenaria</name>
    <name type="common">Soft-shell clam</name>
    <dbReference type="NCBI Taxonomy" id="6604"/>
    <lineage>
        <taxon>Eukaryota</taxon>
        <taxon>Metazoa</taxon>
        <taxon>Spiralia</taxon>
        <taxon>Lophotrochozoa</taxon>
        <taxon>Mollusca</taxon>
        <taxon>Bivalvia</taxon>
        <taxon>Autobranchia</taxon>
        <taxon>Heteroconchia</taxon>
        <taxon>Euheterodonta</taxon>
        <taxon>Imparidentia</taxon>
        <taxon>Neoheterodontei</taxon>
        <taxon>Myida</taxon>
        <taxon>Myoidea</taxon>
        <taxon>Myidae</taxon>
        <taxon>Mya</taxon>
    </lineage>
</organism>
<protein>
    <submittedName>
        <fullName evidence="1">Uncharacterized protein</fullName>
    </submittedName>
</protein>
<keyword evidence="2" id="KW-1185">Reference proteome</keyword>
<evidence type="ECO:0000313" key="2">
    <source>
        <dbReference type="Proteomes" id="UP001164746"/>
    </source>
</evidence>